<accession>A0A5N3PHA0</accession>
<evidence type="ECO:0000259" key="2">
    <source>
        <dbReference type="Pfam" id="PF01464"/>
    </source>
</evidence>
<dbReference type="Pfam" id="PF01464">
    <property type="entry name" value="SLT"/>
    <property type="match status" value="1"/>
</dbReference>
<dbReference type="Gene3D" id="1.10.530.10">
    <property type="match status" value="1"/>
</dbReference>
<sequence length="330" mass="35586">MATTSGAIAPAGASQPTVIANPLAQFAAVAPAAIDLTDFAPPTIEAPPPAAVPGEISSSDARSQDLLETVEIPKAAEIADPRSAIIAGMATSPSSQTALEDEILPSYVYFGDRRVSRWIVDAITRAAEATGADPVYMMALADKESSFIPFNKAATSSAEGLFQFISSTWLEVIRSFGAKHGYRAEAEAIQMIDGQLAVADERMREHILGLRRNAYVSALMAGELKNRDTATIETKLGRKISRSEYYLSHFFGVDRARKFMSLVEDKPKQRASRLFPAAAKANKALFFAKAGRKTRHLSVAEVYEKIDAMIDTRLDRYEGVVGLAVADAVL</sequence>
<dbReference type="InterPro" id="IPR008258">
    <property type="entry name" value="Transglycosylase_SLT_dom_1"/>
</dbReference>
<comment type="similarity">
    <text evidence="1">Belongs to the virb1 family.</text>
</comment>
<dbReference type="SUPFAM" id="SSF53955">
    <property type="entry name" value="Lysozyme-like"/>
    <property type="match status" value="1"/>
</dbReference>
<organism evidence="3 4">
    <name type="scientific">Microvirga brassicacearum</name>
    <dbReference type="NCBI Taxonomy" id="2580413"/>
    <lineage>
        <taxon>Bacteria</taxon>
        <taxon>Pseudomonadati</taxon>
        <taxon>Pseudomonadota</taxon>
        <taxon>Alphaproteobacteria</taxon>
        <taxon>Hyphomicrobiales</taxon>
        <taxon>Methylobacteriaceae</taxon>
        <taxon>Microvirga</taxon>
    </lineage>
</organism>
<proteinExistence type="inferred from homology"/>
<gene>
    <name evidence="3" type="ORF">FEZ63_03030</name>
</gene>
<evidence type="ECO:0000256" key="1">
    <source>
        <dbReference type="ARBA" id="ARBA00009387"/>
    </source>
</evidence>
<name>A0A5N3PHA0_9HYPH</name>
<dbReference type="InterPro" id="IPR023346">
    <property type="entry name" value="Lysozyme-like_dom_sf"/>
</dbReference>
<dbReference type="EMBL" id="VCMV01000003">
    <property type="protein sequence ID" value="KAB0269098.1"/>
    <property type="molecule type" value="Genomic_DNA"/>
</dbReference>
<dbReference type="OrthoDB" id="8477976at2"/>
<dbReference type="Proteomes" id="UP000325684">
    <property type="component" value="Unassembled WGS sequence"/>
</dbReference>
<reference evidence="3 4" key="1">
    <citation type="journal article" date="2019" name="Microorganisms">
        <title>Genome Insights into the Novel Species Microvirga brassicacearum, a Rapeseed Endophyte with Biotechnological Potential.</title>
        <authorList>
            <person name="Jimenez-Gomez A."/>
            <person name="Saati-Santamaria Z."/>
            <person name="Igual J.M."/>
            <person name="Rivas R."/>
            <person name="Mateos P.F."/>
            <person name="Garcia-Fraile P."/>
        </authorList>
    </citation>
    <scope>NUCLEOTIDE SEQUENCE [LARGE SCALE GENOMIC DNA]</scope>
    <source>
        <strain evidence="3 4">CDVBN77</strain>
    </source>
</reference>
<keyword evidence="4" id="KW-1185">Reference proteome</keyword>
<dbReference type="AlphaFoldDB" id="A0A5N3PHA0"/>
<dbReference type="RefSeq" id="WP_150942155.1">
    <property type="nucleotide sequence ID" value="NZ_VCMV01000003.1"/>
</dbReference>
<feature type="domain" description="Transglycosylase SLT" evidence="2">
    <location>
        <begin position="122"/>
        <end position="172"/>
    </location>
</feature>
<protein>
    <submittedName>
        <fullName evidence="3">Lytic transglycosylase domain-containing protein</fullName>
    </submittedName>
</protein>
<evidence type="ECO:0000313" key="3">
    <source>
        <dbReference type="EMBL" id="KAB0269098.1"/>
    </source>
</evidence>
<comment type="caution">
    <text evidence="3">The sequence shown here is derived from an EMBL/GenBank/DDBJ whole genome shotgun (WGS) entry which is preliminary data.</text>
</comment>
<evidence type="ECO:0000313" key="4">
    <source>
        <dbReference type="Proteomes" id="UP000325684"/>
    </source>
</evidence>